<protein>
    <submittedName>
        <fullName evidence="1">Uncharacterized protein</fullName>
    </submittedName>
</protein>
<comment type="caution">
    <text evidence="1">The sequence shown here is derived from an EMBL/GenBank/DDBJ whole genome shotgun (WGS) entry which is preliminary data.</text>
</comment>
<dbReference type="Proteomes" id="UP001419268">
    <property type="component" value="Unassembled WGS sequence"/>
</dbReference>
<proteinExistence type="predicted"/>
<organism evidence="1 2">
    <name type="scientific">Stephania cephalantha</name>
    <dbReference type="NCBI Taxonomy" id="152367"/>
    <lineage>
        <taxon>Eukaryota</taxon>
        <taxon>Viridiplantae</taxon>
        <taxon>Streptophyta</taxon>
        <taxon>Embryophyta</taxon>
        <taxon>Tracheophyta</taxon>
        <taxon>Spermatophyta</taxon>
        <taxon>Magnoliopsida</taxon>
        <taxon>Ranunculales</taxon>
        <taxon>Menispermaceae</taxon>
        <taxon>Menispermoideae</taxon>
        <taxon>Cissampelideae</taxon>
        <taxon>Stephania</taxon>
    </lineage>
</organism>
<dbReference type="AlphaFoldDB" id="A0AAP0JG94"/>
<sequence>MAETSISLNKSDGQATVNRLCLEHYTVGSRFKNAKARPNCRTIIDEDHKVEMNTKMYGRKRNQGRTGGLICIRKDGNIIGDDMEMRVIRA</sequence>
<accession>A0AAP0JG94</accession>
<evidence type="ECO:0000313" key="1">
    <source>
        <dbReference type="EMBL" id="KAK9133506.1"/>
    </source>
</evidence>
<evidence type="ECO:0000313" key="2">
    <source>
        <dbReference type="Proteomes" id="UP001419268"/>
    </source>
</evidence>
<dbReference type="EMBL" id="JBBNAG010000005">
    <property type="protein sequence ID" value="KAK9133506.1"/>
    <property type="molecule type" value="Genomic_DNA"/>
</dbReference>
<name>A0AAP0JG94_9MAGN</name>
<reference evidence="1 2" key="1">
    <citation type="submission" date="2024-01" db="EMBL/GenBank/DDBJ databases">
        <title>Genome assemblies of Stephania.</title>
        <authorList>
            <person name="Yang L."/>
        </authorList>
    </citation>
    <scope>NUCLEOTIDE SEQUENCE [LARGE SCALE GENOMIC DNA]</scope>
    <source>
        <strain evidence="1">JXDWG</strain>
        <tissue evidence="1">Leaf</tissue>
    </source>
</reference>
<keyword evidence="2" id="KW-1185">Reference proteome</keyword>
<gene>
    <name evidence="1" type="ORF">Scep_013034</name>
</gene>